<sequence length="545" mass="58862">MPSKAKRKGQTSRTLADEGLLRGVKDPPAWFAEQRPLHQFGDAFRLYGLPSPRAAQVLGILGANGCGKSTVLSIFSGSLQPNLGASAPPKDWVRAAPVRTGIRSLLASQPRVASKPQYVEEVAAKYAGRHVGSVLEQEDTRAAGAVVVEQLELAHLWERTVDTLSGGELQRFSIALVCVQTADLYIVDEPSSFLDVRQRHKNIEWLYPGDRYVLVVEHDLAVLDYLADMVVLVVGAPNQYGMVSLPYRTGVGINMFLRGAVPRVTSAGELPFRETVLDFGARAPPQVGPCWHYPAAVITRPGAFRLQVAAGAFNAGEIVVLLGENGTGKTTFMKLLCGEVDPDGGKGVFERRRVAYKAQDPADLRARHAGTVQEALASAAAGELPPAEELELVATMLERPVSSLSGGELQRLAIVLALSVDAEVVLMDEPSAYLDAEQRIATCQAIRRCISRTGRMALVVEHDFMMANYLADRVVVFSGEPGRSCALSAPLPVEEGMNSFLAHVGVTFRCDHDSGRPRVNKPQSAKDRAQTRAGTYYVLNAVGED</sequence>
<evidence type="ECO:0000256" key="2">
    <source>
        <dbReference type="ARBA" id="ARBA00022840"/>
    </source>
</evidence>
<dbReference type="PANTHER" id="PTHR19248">
    <property type="entry name" value="ATP-BINDING TRANSPORT PROTEIN-RELATED"/>
    <property type="match status" value="1"/>
</dbReference>
<keyword evidence="5" id="KW-1185">Reference proteome</keyword>
<reference evidence="5" key="1">
    <citation type="journal article" date="2013" name="Nature">
        <title>Pan genome of the phytoplankton Emiliania underpins its global distribution.</title>
        <authorList>
            <person name="Read B.A."/>
            <person name="Kegel J."/>
            <person name="Klute M.J."/>
            <person name="Kuo A."/>
            <person name="Lefebvre S.C."/>
            <person name="Maumus F."/>
            <person name="Mayer C."/>
            <person name="Miller J."/>
            <person name="Monier A."/>
            <person name="Salamov A."/>
            <person name="Young J."/>
            <person name="Aguilar M."/>
            <person name="Claverie J.M."/>
            <person name="Frickenhaus S."/>
            <person name="Gonzalez K."/>
            <person name="Herman E.K."/>
            <person name="Lin Y.C."/>
            <person name="Napier J."/>
            <person name="Ogata H."/>
            <person name="Sarno A.F."/>
            <person name="Shmutz J."/>
            <person name="Schroeder D."/>
            <person name="de Vargas C."/>
            <person name="Verret F."/>
            <person name="von Dassow P."/>
            <person name="Valentin K."/>
            <person name="Van de Peer Y."/>
            <person name="Wheeler G."/>
            <person name="Dacks J.B."/>
            <person name="Delwiche C.F."/>
            <person name="Dyhrman S.T."/>
            <person name="Glockner G."/>
            <person name="John U."/>
            <person name="Richards T."/>
            <person name="Worden A.Z."/>
            <person name="Zhang X."/>
            <person name="Grigoriev I.V."/>
            <person name="Allen A.E."/>
            <person name="Bidle K."/>
            <person name="Borodovsky M."/>
            <person name="Bowler C."/>
            <person name="Brownlee C."/>
            <person name="Cock J.M."/>
            <person name="Elias M."/>
            <person name="Gladyshev V.N."/>
            <person name="Groth M."/>
            <person name="Guda C."/>
            <person name="Hadaegh A."/>
            <person name="Iglesias-Rodriguez M.D."/>
            <person name="Jenkins J."/>
            <person name="Jones B.M."/>
            <person name="Lawson T."/>
            <person name="Leese F."/>
            <person name="Lindquist E."/>
            <person name="Lobanov A."/>
            <person name="Lomsadze A."/>
            <person name="Malik S.B."/>
            <person name="Marsh M.E."/>
            <person name="Mackinder L."/>
            <person name="Mock T."/>
            <person name="Mueller-Roeber B."/>
            <person name="Pagarete A."/>
            <person name="Parker M."/>
            <person name="Probert I."/>
            <person name="Quesneville H."/>
            <person name="Raines C."/>
            <person name="Rensing S.A."/>
            <person name="Riano-Pachon D.M."/>
            <person name="Richier S."/>
            <person name="Rokitta S."/>
            <person name="Shiraiwa Y."/>
            <person name="Soanes D.M."/>
            <person name="van der Giezen M."/>
            <person name="Wahlund T.M."/>
            <person name="Williams B."/>
            <person name="Wilson W."/>
            <person name="Wolfe G."/>
            <person name="Wurch L.L."/>
        </authorList>
    </citation>
    <scope>NUCLEOTIDE SEQUENCE</scope>
</reference>
<dbReference type="STRING" id="2903.R1ELG3"/>
<evidence type="ECO:0000256" key="1">
    <source>
        <dbReference type="ARBA" id="ARBA00022741"/>
    </source>
</evidence>
<dbReference type="PROSITE" id="PS00211">
    <property type="entry name" value="ABC_TRANSPORTER_1"/>
    <property type="match status" value="1"/>
</dbReference>
<reference evidence="4" key="2">
    <citation type="submission" date="2024-10" db="UniProtKB">
        <authorList>
            <consortium name="EnsemblProtists"/>
        </authorList>
    </citation>
    <scope>IDENTIFICATION</scope>
</reference>
<protein>
    <recommendedName>
        <fullName evidence="3">ABC transporter domain-containing protein</fullName>
    </recommendedName>
</protein>
<organism evidence="4 5">
    <name type="scientific">Emiliania huxleyi (strain CCMP1516)</name>
    <dbReference type="NCBI Taxonomy" id="280463"/>
    <lineage>
        <taxon>Eukaryota</taxon>
        <taxon>Haptista</taxon>
        <taxon>Haptophyta</taxon>
        <taxon>Prymnesiophyceae</taxon>
        <taxon>Isochrysidales</taxon>
        <taxon>Noelaerhabdaceae</taxon>
        <taxon>Emiliania</taxon>
    </lineage>
</organism>
<dbReference type="InterPro" id="IPR003593">
    <property type="entry name" value="AAA+_ATPase"/>
</dbReference>
<dbReference type="GO" id="GO:0005524">
    <property type="term" value="F:ATP binding"/>
    <property type="evidence" value="ECO:0007669"/>
    <property type="project" value="UniProtKB-KW"/>
</dbReference>
<dbReference type="SUPFAM" id="SSF52540">
    <property type="entry name" value="P-loop containing nucleoside triphosphate hydrolases"/>
    <property type="match status" value="2"/>
</dbReference>
<dbReference type="PROSITE" id="PS50893">
    <property type="entry name" value="ABC_TRANSPORTER_2"/>
    <property type="match status" value="2"/>
</dbReference>
<dbReference type="EnsemblProtists" id="EOD21724">
    <property type="protein sequence ID" value="EOD21724"/>
    <property type="gene ID" value="EMIHUDRAFT_207778"/>
</dbReference>
<dbReference type="RefSeq" id="XP_005774153.1">
    <property type="nucleotide sequence ID" value="XM_005774096.1"/>
</dbReference>
<dbReference type="eggNOG" id="KOG0063">
    <property type="taxonomic scope" value="Eukaryota"/>
</dbReference>
<dbReference type="PaxDb" id="2903-EOD21724"/>
<dbReference type="InterPro" id="IPR027417">
    <property type="entry name" value="P-loop_NTPase"/>
</dbReference>
<dbReference type="Pfam" id="PF00005">
    <property type="entry name" value="ABC_tran"/>
    <property type="match status" value="2"/>
</dbReference>
<dbReference type="GO" id="GO:0016887">
    <property type="term" value="F:ATP hydrolysis activity"/>
    <property type="evidence" value="ECO:0007669"/>
    <property type="project" value="InterPro"/>
</dbReference>
<proteinExistence type="predicted"/>
<evidence type="ECO:0000313" key="5">
    <source>
        <dbReference type="Proteomes" id="UP000013827"/>
    </source>
</evidence>
<dbReference type="HOGENOM" id="CLU_017344_3_0_1"/>
<dbReference type="AlphaFoldDB" id="A0A0D3JDY9"/>
<dbReference type="KEGG" id="ehx:EMIHUDRAFT_207778"/>
<dbReference type="GeneID" id="17267231"/>
<evidence type="ECO:0000259" key="3">
    <source>
        <dbReference type="PROSITE" id="PS50893"/>
    </source>
</evidence>
<dbReference type="SMART" id="SM00382">
    <property type="entry name" value="AAA"/>
    <property type="match status" value="2"/>
</dbReference>
<name>A0A0D3JDY9_EMIH1</name>
<dbReference type="Proteomes" id="UP000013827">
    <property type="component" value="Unassembled WGS sequence"/>
</dbReference>
<feature type="domain" description="ABC transporter" evidence="3">
    <location>
        <begin position="24"/>
        <end position="259"/>
    </location>
</feature>
<dbReference type="InterPro" id="IPR017871">
    <property type="entry name" value="ABC_transporter-like_CS"/>
</dbReference>
<feature type="domain" description="ABC transporter" evidence="3">
    <location>
        <begin position="291"/>
        <end position="504"/>
    </location>
</feature>
<keyword evidence="2" id="KW-0067">ATP-binding</keyword>
<dbReference type="NCBIfam" id="NF009945">
    <property type="entry name" value="PRK13409.1"/>
    <property type="match status" value="1"/>
</dbReference>
<dbReference type="InterPro" id="IPR013283">
    <property type="entry name" value="RLI1"/>
</dbReference>
<dbReference type="Gene3D" id="3.40.50.300">
    <property type="entry name" value="P-loop containing nucleotide triphosphate hydrolases"/>
    <property type="match status" value="2"/>
</dbReference>
<accession>A0A0D3JDY9</accession>
<dbReference type="InterPro" id="IPR003439">
    <property type="entry name" value="ABC_transporter-like_ATP-bd"/>
</dbReference>
<keyword evidence="1" id="KW-0547">Nucleotide-binding</keyword>
<dbReference type="PRINTS" id="PR01868">
    <property type="entry name" value="ABCEFAMILY"/>
</dbReference>
<evidence type="ECO:0000313" key="4">
    <source>
        <dbReference type="EnsemblProtists" id="EOD21724"/>
    </source>
</evidence>